<feature type="transmembrane region" description="Helical" evidence="2">
    <location>
        <begin position="149"/>
        <end position="174"/>
    </location>
</feature>
<feature type="region of interest" description="Disordered" evidence="1">
    <location>
        <begin position="185"/>
        <end position="221"/>
    </location>
</feature>
<evidence type="ECO:0000256" key="1">
    <source>
        <dbReference type="SAM" id="MobiDB-lite"/>
    </source>
</evidence>
<keyword evidence="2" id="KW-1133">Transmembrane helix</keyword>
<evidence type="ECO:0000313" key="5">
    <source>
        <dbReference type="Proteomes" id="UP000245910"/>
    </source>
</evidence>
<name>A0A2L2SSX6_9HYPO</name>
<feature type="signal peptide" evidence="3">
    <location>
        <begin position="1"/>
        <end position="20"/>
    </location>
</feature>
<keyword evidence="3" id="KW-0732">Signal</keyword>
<protein>
    <recommendedName>
        <fullName evidence="6">Mid2 domain-containing protein</fullName>
    </recommendedName>
</protein>
<dbReference type="Proteomes" id="UP000245910">
    <property type="component" value="Chromosome IIII"/>
</dbReference>
<reference evidence="5" key="1">
    <citation type="submission" date="2014-10" db="EMBL/GenBank/DDBJ databases">
        <authorList>
            <person name="King R."/>
        </authorList>
    </citation>
    <scope>NUCLEOTIDE SEQUENCE [LARGE SCALE GENOMIC DNA]</scope>
    <source>
        <strain evidence="5">A3/5</strain>
    </source>
</reference>
<keyword evidence="5" id="KW-1185">Reference proteome</keyword>
<evidence type="ECO:0000313" key="4">
    <source>
        <dbReference type="EMBL" id="CEI38455.1"/>
    </source>
</evidence>
<organism evidence="4 5">
    <name type="scientific">Fusarium venenatum</name>
    <dbReference type="NCBI Taxonomy" id="56646"/>
    <lineage>
        <taxon>Eukaryota</taxon>
        <taxon>Fungi</taxon>
        <taxon>Dikarya</taxon>
        <taxon>Ascomycota</taxon>
        <taxon>Pezizomycotina</taxon>
        <taxon>Sordariomycetes</taxon>
        <taxon>Hypocreomycetidae</taxon>
        <taxon>Hypocreales</taxon>
        <taxon>Nectriaceae</taxon>
        <taxon>Fusarium</taxon>
    </lineage>
</organism>
<dbReference type="STRING" id="56646.A0A2L2SSX6"/>
<accession>A0A2L2SSX6</accession>
<evidence type="ECO:0000256" key="2">
    <source>
        <dbReference type="SAM" id="Phobius"/>
    </source>
</evidence>
<keyword evidence="2" id="KW-0812">Transmembrane</keyword>
<dbReference type="AlphaFoldDB" id="A0A2L2SSX6"/>
<keyword evidence="2" id="KW-0472">Membrane</keyword>
<feature type="chain" id="PRO_5014895316" description="Mid2 domain-containing protein" evidence="3">
    <location>
        <begin position="21"/>
        <end position="236"/>
    </location>
</feature>
<sequence length="236" mass="25157">MKPNSTYILLIFCRWILAQACYFPDNKGKSVRASLGYRPCSSNDTTYSICCNTADRCFSQGVCSDSTGTGPSRLYRGGCTDENWYNCPDICLSKNGNASITIKLCESTRDYCCQSASRAASNCCMSADERFSISKIPRISDPSSRKVPVGAIAGGVAGGVIGLIGLVGLCFVVVMHRRGKKRLGNQALGGKYDHSTDKSSTVIDPSLAEADAGPGSVLVESDSKAIRPKTVHELPA</sequence>
<evidence type="ECO:0008006" key="6">
    <source>
        <dbReference type="Google" id="ProtNLM"/>
    </source>
</evidence>
<evidence type="ECO:0000256" key="3">
    <source>
        <dbReference type="SAM" id="SignalP"/>
    </source>
</evidence>
<proteinExistence type="predicted"/>
<dbReference type="EMBL" id="LN649232">
    <property type="protein sequence ID" value="CEI38455.1"/>
    <property type="molecule type" value="Genomic_DNA"/>
</dbReference>